<dbReference type="EMBL" id="VOIH02000012">
    <property type="protein sequence ID" value="KAF3432299.1"/>
    <property type="molecule type" value="Genomic_DNA"/>
</dbReference>
<gene>
    <name evidence="1" type="ORF">FNV43_RR27039</name>
</gene>
<dbReference type="Proteomes" id="UP000796880">
    <property type="component" value="Unassembled WGS sequence"/>
</dbReference>
<dbReference type="AlphaFoldDB" id="A0A8K0DQ93"/>
<evidence type="ECO:0000313" key="1">
    <source>
        <dbReference type="EMBL" id="KAF3432299.1"/>
    </source>
</evidence>
<organism evidence="1 2">
    <name type="scientific">Rhamnella rubrinervis</name>
    <dbReference type="NCBI Taxonomy" id="2594499"/>
    <lineage>
        <taxon>Eukaryota</taxon>
        <taxon>Viridiplantae</taxon>
        <taxon>Streptophyta</taxon>
        <taxon>Embryophyta</taxon>
        <taxon>Tracheophyta</taxon>
        <taxon>Spermatophyta</taxon>
        <taxon>Magnoliopsida</taxon>
        <taxon>eudicotyledons</taxon>
        <taxon>Gunneridae</taxon>
        <taxon>Pentapetalae</taxon>
        <taxon>rosids</taxon>
        <taxon>fabids</taxon>
        <taxon>Rosales</taxon>
        <taxon>Rhamnaceae</taxon>
        <taxon>rhamnoid group</taxon>
        <taxon>Rhamneae</taxon>
        <taxon>Rhamnella</taxon>
    </lineage>
</organism>
<reference evidence="1" key="1">
    <citation type="submission" date="2020-03" db="EMBL/GenBank/DDBJ databases">
        <title>A high-quality chromosome-level genome assembly of a woody plant with both climbing and erect habits, Rhamnella rubrinervis.</title>
        <authorList>
            <person name="Lu Z."/>
            <person name="Yang Y."/>
            <person name="Zhu X."/>
            <person name="Sun Y."/>
        </authorList>
    </citation>
    <scope>NUCLEOTIDE SEQUENCE</scope>
    <source>
        <strain evidence="1">BYM</strain>
        <tissue evidence="1">Leaf</tissue>
    </source>
</reference>
<accession>A0A8K0DQ93</accession>
<keyword evidence="2" id="KW-1185">Reference proteome</keyword>
<proteinExistence type="predicted"/>
<evidence type="ECO:0000313" key="2">
    <source>
        <dbReference type="Proteomes" id="UP000796880"/>
    </source>
</evidence>
<comment type="caution">
    <text evidence="1">The sequence shown here is derived from an EMBL/GenBank/DDBJ whole genome shotgun (WGS) entry which is preliminary data.</text>
</comment>
<name>A0A8K0DQ93_9ROSA</name>
<protein>
    <submittedName>
        <fullName evidence="1">Uncharacterized protein</fullName>
    </submittedName>
</protein>
<sequence>MVHQPEFPTEESRFINENAPNEHQIMNNQGGHVEEAENDGGGTEMENVGISLAKKTAKGKITSPYDALCRKLFHEFVTKIGVMMGATHHSILRIGDVSVEVRTQMIDFLKESFEFNEDVVTMSALDAQMRRSFRTWRYMLYEKVKKAHKEEDIATIKPEHI</sequence>